<organism evidence="1 2">
    <name type="scientific">Effrenium voratum</name>
    <dbReference type="NCBI Taxonomy" id="2562239"/>
    <lineage>
        <taxon>Eukaryota</taxon>
        <taxon>Sar</taxon>
        <taxon>Alveolata</taxon>
        <taxon>Dinophyceae</taxon>
        <taxon>Suessiales</taxon>
        <taxon>Symbiodiniaceae</taxon>
        <taxon>Effrenium</taxon>
    </lineage>
</organism>
<gene>
    <name evidence="1" type="ORF">EVOR1521_LOCUS4103</name>
</gene>
<dbReference type="EMBL" id="CAUJNA010000263">
    <property type="protein sequence ID" value="CAJ1374582.1"/>
    <property type="molecule type" value="Genomic_DNA"/>
</dbReference>
<dbReference type="AlphaFoldDB" id="A0AA36MPH4"/>
<evidence type="ECO:0000313" key="1">
    <source>
        <dbReference type="EMBL" id="CAJ1374582.1"/>
    </source>
</evidence>
<proteinExistence type="predicted"/>
<evidence type="ECO:0000313" key="2">
    <source>
        <dbReference type="Proteomes" id="UP001178507"/>
    </source>
</evidence>
<keyword evidence="2" id="KW-1185">Reference proteome</keyword>
<protein>
    <submittedName>
        <fullName evidence="1">Uncharacterized protein</fullName>
    </submittedName>
</protein>
<dbReference type="Proteomes" id="UP001178507">
    <property type="component" value="Unassembled WGS sequence"/>
</dbReference>
<accession>A0AA36MPH4</accession>
<comment type="caution">
    <text evidence="1">The sequence shown here is derived from an EMBL/GenBank/DDBJ whole genome shotgun (WGS) entry which is preliminary data.</text>
</comment>
<name>A0AA36MPH4_9DINO</name>
<reference evidence="1" key="1">
    <citation type="submission" date="2023-08" db="EMBL/GenBank/DDBJ databases">
        <authorList>
            <person name="Chen Y."/>
            <person name="Shah S."/>
            <person name="Dougan E. K."/>
            <person name="Thang M."/>
            <person name="Chan C."/>
        </authorList>
    </citation>
    <scope>NUCLEOTIDE SEQUENCE</scope>
</reference>
<sequence length="223" mass="24891">MGGGASSAVAFSAAAGKMEEKDLEEIVKNLDKEALKKLQGVVNRVADGSMDASKDASSSKEWHNAKEASSMKQAIFMWNPSQVYEAMWEDGIEWALPKDENGTRKGTDGTDLLTKKIFAEEQQNKWESRLKSKALFFFHDQVAADVPYVPPESARPHAVYLWTESETLKALKEIGVDTHNFDGQKLLKVGLKDMMWAFEAADMVEAEGKKFFEAVAKFMQSEK</sequence>